<dbReference type="RefSeq" id="WP_277357523.1">
    <property type="nucleotide sequence ID" value="NZ_BAAAON010000001.1"/>
</dbReference>
<keyword evidence="1" id="KW-1133">Transmembrane helix</keyword>
<gene>
    <name evidence="2" type="ORF">GCM10009784_09820</name>
</gene>
<evidence type="ECO:0000313" key="2">
    <source>
        <dbReference type="EMBL" id="GAA2173855.1"/>
    </source>
</evidence>
<name>A0ABN3ARM8_9MICC</name>
<evidence type="ECO:0000256" key="1">
    <source>
        <dbReference type="SAM" id="Phobius"/>
    </source>
</evidence>
<feature type="transmembrane region" description="Helical" evidence="1">
    <location>
        <begin position="6"/>
        <end position="28"/>
    </location>
</feature>
<protein>
    <recommendedName>
        <fullName evidence="4">Conjugal transfer protein TrbL</fullName>
    </recommendedName>
</protein>
<feature type="transmembrane region" description="Helical" evidence="1">
    <location>
        <begin position="119"/>
        <end position="142"/>
    </location>
</feature>
<comment type="caution">
    <text evidence="2">The sequence shown here is derived from an EMBL/GenBank/DDBJ whole genome shotgun (WGS) entry which is preliminary data.</text>
</comment>
<accession>A0ABN3ARM8</accession>
<proteinExistence type="predicted"/>
<dbReference type="EMBL" id="BAAAON010000001">
    <property type="protein sequence ID" value="GAA2173855.1"/>
    <property type="molecule type" value="Genomic_DNA"/>
</dbReference>
<sequence length="144" mass="15036">MDTILNILHVATAVFIIGPMAILPMTALRTIRTGAASQVTTLAKSTALFTYLSLAVAFFGFGVLGMADPQYDLSVTTPWVMASLILYVIAFALNLVLVVPGLRKAAHTMSVNGGRGATYPAVAAGSGTVALLLLATVVLMVWKP</sequence>
<reference evidence="2 3" key="1">
    <citation type="journal article" date="2019" name="Int. J. Syst. Evol. Microbiol.">
        <title>The Global Catalogue of Microorganisms (GCM) 10K type strain sequencing project: providing services to taxonomists for standard genome sequencing and annotation.</title>
        <authorList>
            <consortium name="The Broad Institute Genomics Platform"/>
            <consortium name="The Broad Institute Genome Sequencing Center for Infectious Disease"/>
            <person name="Wu L."/>
            <person name="Ma J."/>
        </authorList>
    </citation>
    <scope>NUCLEOTIDE SEQUENCE [LARGE SCALE GENOMIC DNA]</scope>
    <source>
        <strain evidence="2 3">JCM 14917</strain>
    </source>
</reference>
<evidence type="ECO:0000313" key="3">
    <source>
        <dbReference type="Proteomes" id="UP001500974"/>
    </source>
</evidence>
<evidence type="ECO:0008006" key="4">
    <source>
        <dbReference type="Google" id="ProtNLM"/>
    </source>
</evidence>
<keyword evidence="1" id="KW-0812">Transmembrane</keyword>
<keyword evidence="1" id="KW-0472">Membrane</keyword>
<keyword evidence="3" id="KW-1185">Reference proteome</keyword>
<feature type="transmembrane region" description="Helical" evidence="1">
    <location>
        <begin position="79"/>
        <end position="99"/>
    </location>
</feature>
<feature type="transmembrane region" description="Helical" evidence="1">
    <location>
        <begin position="48"/>
        <end position="67"/>
    </location>
</feature>
<dbReference type="Proteomes" id="UP001500974">
    <property type="component" value="Unassembled WGS sequence"/>
</dbReference>
<dbReference type="InterPro" id="IPR018729">
    <property type="entry name" value="DUF2269_transmembrane"/>
</dbReference>
<organism evidence="2 3">
    <name type="scientific">Arthrobacter parietis</name>
    <dbReference type="NCBI Taxonomy" id="271434"/>
    <lineage>
        <taxon>Bacteria</taxon>
        <taxon>Bacillati</taxon>
        <taxon>Actinomycetota</taxon>
        <taxon>Actinomycetes</taxon>
        <taxon>Micrococcales</taxon>
        <taxon>Micrococcaceae</taxon>
        <taxon>Arthrobacter</taxon>
    </lineage>
</organism>
<dbReference type="Pfam" id="PF10027">
    <property type="entry name" value="DUF2269"/>
    <property type="match status" value="1"/>
</dbReference>